<evidence type="ECO:0000256" key="6">
    <source>
        <dbReference type="ARBA" id="ARBA00022763"/>
    </source>
</evidence>
<dbReference type="STRING" id="1182545.A0A072PJD2"/>
<protein>
    <recommendedName>
        <fullName evidence="4 14">General transcription and DNA repair factor IIH subunit TFB4</fullName>
        <shortName evidence="14">TFIIH subunit TFB4</shortName>
    </recommendedName>
    <alternativeName>
        <fullName evidence="13 14">RNA polymerase II transcription factor B subunit 4</fullName>
    </alternativeName>
</protein>
<name>A0A072PJD2_9EURO</name>
<feature type="compositionally biased region" description="Low complexity" evidence="15">
    <location>
        <begin position="108"/>
        <end position="119"/>
    </location>
</feature>
<sequence length="436" mass="46520">MNSLDTTSDQFEKPSHGWTHSLPSELSPSLLSIILDTNPAAWSLLSPTLTLSSTVANLLVFINAHLAGNYLNKVAVIASHCDTAQWLYPTSTEQRPPHRSPQHRQQKRQVGQQAQSQSQDLSDSTKRLRLSNGPPPAPQLNLKPPTSEGAGNKYRPFRLVEEELIKNLSTLLSSTTPDVVASSTSTMIAGALTLALSHINRESISYAESLIGASSGVDVHGVNNTSSTPEAATSTALQSRILLVAASPSTDLAHQYIPIMNAIFACQRLAIPIDVLQLPLPLPAPATKHPSTSSASPTPTDNSNSTVFLQQAADATKGIFIPVQLPKPAPSSPSSTSQASQASQALLTYLLTSFLPSPATRSSHLILPTRIDVDFRAACFCHRNVVSTGFVCSICLSIFCSVPENGDCLTCGTHLTLGNYGARPAVVARRRKARAR</sequence>
<organism evidence="16 17">
    <name type="scientific">Exophiala aquamarina CBS 119918</name>
    <dbReference type="NCBI Taxonomy" id="1182545"/>
    <lineage>
        <taxon>Eukaryota</taxon>
        <taxon>Fungi</taxon>
        <taxon>Dikarya</taxon>
        <taxon>Ascomycota</taxon>
        <taxon>Pezizomycotina</taxon>
        <taxon>Eurotiomycetes</taxon>
        <taxon>Chaetothyriomycetidae</taxon>
        <taxon>Chaetothyriales</taxon>
        <taxon>Herpotrichiellaceae</taxon>
        <taxon>Exophiala</taxon>
    </lineage>
</organism>
<comment type="function">
    <text evidence="1 14">Component of the general transcription and DNA repair factor IIH (TFIIH) core complex, which is involved in general and transcription-coupled nucleotide excision repair (NER) of damaged DNA and, when complexed to TFIIK, in RNA transcription by RNA polymerase II. In NER, TFIIH acts by opening DNA around the lesion to allow the excision of the damaged oligonucleotide and its replacement by a new DNA fragment. In transcription, TFIIH has an essential role in transcription initiation. When the pre-initiation complex (PIC) has been established, TFIIH is required for promoter opening and promoter escape. Phosphorylation of the C-terminal tail (CTD) of the largest subunit of RNA polymerase II by the kinase module TFIIK controls the initiation of transcription.</text>
</comment>
<dbReference type="AlphaFoldDB" id="A0A072PJD2"/>
<evidence type="ECO:0000256" key="1">
    <source>
        <dbReference type="ARBA" id="ARBA00002817"/>
    </source>
</evidence>
<keyword evidence="11 14" id="KW-0234">DNA repair</keyword>
<proteinExistence type="inferred from homology"/>
<dbReference type="EMBL" id="AMGV01000007">
    <property type="protein sequence ID" value="KEF55635.1"/>
    <property type="molecule type" value="Genomic_DNA"/>
</dbReference>
<comment type="subunit">
    <text evidence="14">Component of the 7-subunit TFIIH core complex composed of XPB/SSL2, XPD/RAD3, SSL1, TFB1, TFB2, TFB4 and TFB5, which is active in NER. The core complex associates with the 3-subunit CTD-kinase module TFIIK composed of CCL1, KIN28 and TFB3 to form the 10-subunit holoenzyme (holo-TFIIH) active in transcription.</text>
</comment>
<feature type="region of interest" description="Disordered" evidence="15">
    <location>
        <begin position="91"/>
        <end position="152"/>
    </location>
</feature>
<evidence type="ECO:0000256" key="2">
    <source>
        <dbReference type="ARBA" id="ARBA00004123"/>
    </source>
</evidence>
<keyword evidence="8 14" id="KW-0862">Zinc</keyword>
<evidence type="ECO:0000256" key="7">
    <source>
        <dbReference type="ARBA" id="ARBA00022771"/>
    </source>
</evidence>
<dbReference type="GO" id="GO:0000439">
    <property type="term" value="C:transcription factor TFIIH core complex"/>
    <property type="evidence" value="ECO:0007669"/>
    <property type="project" value="UniProtKB-UniRule"/>
</dbReference>
<keyword evidence="6 14" id="KW-0227">DNA damage</keyword>
<keyword evidence="9 14" id="KW-0805">Transcription regulation</keyword>
<evidence type="ECO:0000256" key="14">
    <source>
        <dbReference type="RuleBase" id="RU368090"/>
    </source>
</evidence>
<feature type="region of interest" description="Disordered" evidence="15">
    <location>
        <begin position="1"/>
        <end position="20"/>
    </location>
</feature>
<dbReference type="PANTHER" id="PTHR12831:SF0">
    <property type="entry name" value="GENERAL TRANSCRIPTION FACTOR IIH SUBUNIT 3"/>
    <property type="match status" value="1"/>
</dbReference>
<dbReference type="InterPro" id="IPR036465">
    <property type="entry name" value="vWFA_dom_sf"/>
</dbReference>
<evidence type="ECO:0000256" key="4">
    <source>
        <dbReference type="ARBA" id="ARBA00021280"/>
    </source>
</evidence>
<dbReference type="GO" id="GO:0005675">
    <property type="term" value="C:transcription factor TFIIH holo complex"/>
    <property type="evidence" value="ECO:0007669"/>
    <property type="project" value="UniProtKB-UniRule"/>
</dbReference>
<keyword evidence="12 14" id="KW-0539">Nucleus</keyword>
<evidence type="ECO:0000313" key="17">
    <source>
        <dbReference type="Proteomes" id="UP000027920"/>
    </source>
</evidence>
<accession>A0A072PJD2</accession>
<evidence type="ECO:0000256" key="11">
    <source>
        <dbReference type="ARBA" id="ARBA00023204"/>
    </source>
</evidence>
<keyword evidence="7 14" id="KW-0863">Zinc-finger</keyword>
<dbReference type="Pfam" id="PF03850">
    <property type="entry name" value="Tfb4"/>
    <property type="match status" value="2"/>
</dbReference>
<evidence type="ECO:0000256" key="5">
    <source>
        <dbReference type="ARBA" id="ARBA00022723"/>
    </source>
</evidence>
<evidence type="ECO:0000256" key="12">
    <source>
        <dbReference type="ARBA" id="ARBA00023242"/>
    </source>
</evidence>
<comment type="similarity">
    <text evidence="3 14">Belongs to the TFB4 family.</text>
</comment>
<evidence type="ECO:0000256" key="3">
    <source>
        <dbReference type="ARBA" id="ARBA00005273"/>
    </source>
</evidence>
<feature type="compositionally biased region" description="Basic residues" evidence="15">
    <location>
        <begin position="97"/>
        <end position="107"/>
    </location>
</feature>
<evidence type="ECO:0000256" key="10">
    <source>
        <dbReference type="ARBA" id="ARBA00023163"/>
    </source>
</evidence>
<evidence type="ECO:0000256" key="8">
    <source>
        <dbReference type="ARBA" id="ARBA00022833"/>
    </source>
</evidence>
<dbReference type="HOGENOM" id="CLU_040211_0_0_1"/>
<evidence type="ECO:0000256" key="15">
    <source>
        <dbReference type="SAM" id="MobiDB-lite"/>
    </source>
</evidence>
<keyword evidence="10 14" id="KW-0804">Transcription</keyword>
<evidence type="ECO:0000313" key="16">
    <source>
        <dbReference type="EMBL" id="KEF55635.1"/>
    </source>
</evidence>
<keyword evidence="5 14" id="KW-0479">Metal-binding</keyword>
<dbReference type="Gene3D" id="3.40.50.410">
    <property type="entry name" value="von Willebrand factor, type A domain"/>
    <property type="match status" value="1"/>
</dbReference>
<dbReference type="GO" id="GO:0008270">
    <property type="term" value="F:zinc ion binding"/>
    <property type="evidence" value="ECO:0007669"/>
    <property type="project" value="UniProtKB-KW"/>
</dbReference>
<reference evidence="16 17" key="1">
    <citation type="submission" date="2013-03" db="EMBL/GenBank/DDBJ databases">
        <title>The Genome Sequence of Exophiala aquamarina CBS 119918.</title>
        <authorList>
            <consortium name="The Broad Institute Genomics Platform"/>
            <person name="Cuomo C."/>
            <person name="de Hoog S."/>
            <person name="Gorbushina A."/>
            <person name="Walker B."/>
            <person name="Young S.K."/>
            <person name="Zeng Q."/>
            <person name="Gargeya S."/>
            <person name="Fitzgerald M."/>
            <person name="Haas B."/>
            <person name="Abouelleil A."/>
            <person name="Allen A.W."/>
            <person name="Alvarado L."/>
            <person name="Arachchi H.M."/>
            <person name="Berlin A.M."/>
            <person name="Chapman S.B."/>
            <person name="Gainer-Dewar J."/>
            <person name="Goldberg J."/>
            <person name="Griggs A."/>
            <person name="Gujja S."/>
            <person name="Hansen M."/>
            <person name="Howarth C."/>
            <person name="Imamovic A."/>
            <person name="Ireland A."/>
            <person name="Larimer J."/>
            <person name="McCowan C."/>
            <person name="Murphy C."/>
            <person name="Pearson M."/>
            <person name="Poon T.W."/>
            <person name="Priest M."/>
            <person name="Roberts A."/>
            <person name="Saif S."/>
            <person name="Shea T."/>
            <person name="Sisk P."/>
            <person name="Sykes S."/>
            <person name="Wortman J."/>
            <person name="Nusbaum C."/>
            <person name="Birren B."/>
        </authorList>
    </citation>
    <scope>NUCLEOTIDE SEQUENCE [LARGE SCALE GENOMIC DNA]</scope>
    <source>
        <strain evidence="16 17">CBS 119918</strain>
    </source>
</reference>
<dbReference type="GO" id="GO:0006355">
    <property type="term" value="P:regulation of DNA-templated transcription"/>
    <property type="evidence" value="ECO:0007669"/>
    <property type="project" value="InterPro"/>
</dbReference>
<evidence type="ECO:0000256" key="9">
    <source>
        <dbReference type="ARBA" id="ARBA00023015"/>
    </source>
</evidence>
<feature type="region of interest" description="Disordered" evidence="15">
    <location>
        <begin position="286"/>
        <end position="305"/>
    </location>
</feature>
<comment type="caution">
    <text evidence="16">The sequence shown here is derived from an EMBL/GenBank/DDBJ whole genome shotgun (WGS) entry which is preliminary data.</text>
</comment>
<dbReference type="GO" id="GO:0006289">
    <property type="term" value="P:nucleotide-excision repair"/>
    <property type="evidence" value="ECO:0007669"/>
    <property type="project" value="UniProtKB-UniRule"/>
</dbReference>
<dbReference type="GeneID" id="25283298"/>
<dbReference type="RefSeq" id="XP_013258225.1">
    <property type="nucleotide sequence ID" value="XM_013402771.1"/>
</dbReference>
<dbReference type="Proteomes" id="UP000027920">
    <property type="component" value="Unassembled WGS sequence"/>
</dbReference>
<dbReference type="OrthoDB" id="17307at2759"/>
<keyword evidence="17" id="KW-1185">Reference proteome</keyword>
<dbReference type="VEuPathDB" id="FungiDB:A1O9_08385"/>
<gene>
    <name evidence="16" type="ORF">A1O9_08385</name>
</gene>
<dbReference type="InterPro" id="IPR004600">
    <property type="entry name" value="TFIIH_Tfb4/GTF2H3"/>
</dbReference>
<comment type="subcellular location">
    <subcellularLocation>
        <location evidence="2 14">Nucleus</location>
    </subcellularLocation>
</comment>
<evidence type="ECO:0000256" key="13">
    <source>
        <dbReference type="ARBA" id="ARBA00033341"/>
    </source>
</evidence>
<dbReference type="PANTHER" id="PTHR12831">
    <property type="entry name" value="TRANSCRIPTION INITIATION FACTOR IIH TFIIH , POLYPEPTIDE 3-RELATED"/>
    <property type="match status" value="1"/>
</dbReference>